<evidence type="ECO:0008006" key="3">
    <source>
        <dbReference type="Google" id="ProtNLM"/>
    </source>
</evidence>
<gene>
    <name evidence="1" type="ORF">Ahy_B02g061053</name>
</gene>
<evidence type="ECO:0000313" key="1">
    <source>
        <dbReference type="EMBL" id="RYR26748.1"/>
    </source>
</evidence>
<organism evidence="1 2">
    <name type="scientific">Arachis hypogaea</name>
    <name type="common">Peanut</name>
    <dbReference type="NCBI Taxonomy" id="3818"/>
    <lineage>
        <taxon>Eukaryota</taxon>
        <taxon>Viridiplantae</taxon>
        <taxon>Streptophyta</taxon>
        <taxon>Embryophyta</taxon>
        <taxon>Tracheophyta</taxon>
        <taxon>Spermatophyta</taxon>
        <taxon>Magnoliopsida</taxon>
        <taxon>eudicotyledons</taxon>
        <taxon>Gunneridae</taxon>
        <taxon>Pentapetalae</taxon>
        <taxon>rosids</taxon>
        <taxon>fabids</taxon>
        <taxon>Fabales</taxon>
        <taxon>Fabaceae</taxon>
        <taxon>Papilionoideae</taxon>
        <taxon>50 kb inversion clade</taxon>
        <taxon>dalbergioids sensu lato</taxon>
        <taxon>Dalbergieae</taxon>
        <taxon>Pterocarpus clade</taxon>
        <taxon>Arachis</taxon>
    </lineage>
</organism>
<protein>
    <recommendedName>
        <fullName evidence="3">BED-type domain-containing protein</fullName>
    </recommendedName>
</protein>
<keyword evidence="2" id="KW-1185">Reference proteome</keyword>
<comment type="caution">
    <text evidence="1">The sequence shown here is derived from an EMBL/GenBank/DDBJ whole genome shotgun (WGS) entry which is preliminary data.</text>
</comment>
<dbReference type="Proteomes" id="UP000289738">
    <property type="component" value="Chromosome B02"/>
</dbReference>
<sequence length="448" mass="48993">MSNNLYCLLESGERRTLGIVVELGLEDVVDIVGVGGDAVVEDVEVDASSATRVVVTPWLDLGVEEEEDKDEKEDCEGEEGEKYDSFVIDSDEDLHILFYCHCQFPEVRIPELLAKLVDVVSSSGGSNRNHQSVPMATASSLTLVVASSFVLVILSAGDLVASLTFAADLHRDEIAKQGANVNTPVMIPISRAVGEPDAVQDVLREDDDVDPATIVDDSDDDIGRSISVGPGGVLSSGTQKLSGRLGAPFLPKAISLSVSPQAPTLLGYFLVPPLPQLFFLLCALLATPLIRDLLSSLRCCSVLFLAIMDSTNMKVVAQEQQEETPVEETANFVPDESASGENSNKSLLKNIYWQYFSRYKEGEEWKAKCNHCKSILGANPRNGTVKKHVLHYCKRIKLANSRQSIIAESLQRHGKNSSDAFIFDASHTRNLENLIIKLQMKMMIHFLN</sequence>
<dbReference type="EMBL" id="SDMP01000012">
    <property type="protein sequence ID" value="RYR26748.1"/>
    <property type="molecule type" value="Genomic_DNA"/>
</dbReference>
<proteinExistence type="predicted"/>
<accession>A0A445AK35</accession>
<dbReference type="AlphaFoldDB" id="A0A445AK35"/>
<evidence type="ECO:0000313" key="2">
    <source>
        <dbReference type="Proteomes" id="UP000289738"/>
    </source>
</evidence>
<reference evidence="1 2" key="1">
    <citation type="submission" date="2019-01" db="EMBL/GenBank/DDBJ databases">
        <title>Sequencing of cultivated peanut Arachis hypogaea provides insights into genome evolution and oil improvement.</title>
        <authorList>
            <person name="Chen X."/>
        </authorList>
    </citation>
    <scope>NUCLEOTIDE SEQUENCE [LARGE SCALE GENOMIC DNA]</scope>
    <source>
        <strain evidence="2">cv. Fuhuasheng</strain>
        <tissue evidence="1">Leaves</tissue>
    </source>
</reference>
<name>A0A445AK35_ARAHY</name>